<keyword evidence="7" id="KW-0413">Isomerase</keyword>
<dbReference type="Gene3D" id="3.40.50.300">
    <property type="entry name" value="P-loop containing nucleotide triphosphate hydrolases"/>
    <property type="match status" value="2"/>
</dbReference>
<dbReference type="PANTHER" id="PTHR11070">
    <property type="entry name" value="UVRD / RECB / PCRA DNA HELICASE FAMILY MEMBER"/>
    <property type="match status" value="1"/>
</dbReference>
<dbReference type="PANTHER" id="PTHR11070:SF2">
    <property type="entry name" value="ATP-DEPENDENT DNA HELICASE SRS2"/>
    <property type="match status" value="1"/>
</dbReference>
<evidence type="ECO:0000256" key="10">
    <source>
        <dbReference type="ARBA" id="ARBA00034923"/>
    </source>
</evidence>
<sequence length="617" mass="71219">MDLSQQQQDAVRHLGTPALVVAGAGSGKTRTLTAKIDYLIKKGYDPSRILAITFTNKAAEEMKTRLESQTGMPSYKFPWVKTYHSACYGILKTHCRVLGFNTPLQIYSGYQQQKLIKEILVGLNFDKKHVPQVQAHISNAKNSGNPDSYFELKSRIYGIRIKDVFNIYEKELKQRNAVDFDNILFLTRDILRDNKDIREKYQDFFQYILVDEYQDSNNLQEELTSLMLANGNLFCVGDDWQAIYGFRGSNVNHFLSFPDKYKNARIFRLEQNYRSADEIVQAANELIGYNEKKMDKKCFSEKKGGIVELHEFFDEYQEAGWVCKKVQALKETGVSYSSMAVLYRTKFCSLSFEKAFMAQNIPYQMMGSKGFFERKEILDINCYLTAAVFPKDDVAFDRIINTPKRGIGPGMLNKIAQARTLDMSLQEAARKVAAERILSPKVHKALTHLLLLLDKIRDMNPENAINTVLSGVDYMEYLKKYTKSNSMDYISREENIKELIHSARQHDNLIDYLEEASLVREDKDEDEENKDFGVKLSTIHASKGLEYYAVFIAGCEENLFPHWRSLDSLPGLQEERRLMYVAVTRAERYLYLSCSAYRRGQSNMKSRFWDEIEESLG</sequence>
<dbReference type="EMBL" id="CP061799">
    <property type="protein sequence ID" value="QTA80535.1"/>
    <property type="molecule type" value="Genomic_DNA"/>
</dbReference>
<dbReference type="InterPro" id="IPR013986">
    <property type="entry name" value="DExx_box_DNA_helicase_dom_sf"/>
</dbReference>
<evidence type="ECO:0000256" key="2">
    <source>
        <dbReference type="ARBA" id="ARBA00022741"/>
    </source>
</evidence>
<keyword evidence="16" id="KW-1185">Reference proteome</keyword>
<evidence type="ECO:0000259" key="14">
    <source>
        <dbReference type="PROSITE" id="PS51217"/>
    </source>
</evidence>
<dbReference type="PROSITE" id="PS51198">
    <property type="entry name" value="UVRD_HELICASE_ATP_BIND"/>
    <property type="match status" value="1"/>
</dbReference>
<feature type="domain" description="UvrD-like helicase ATP-binding" evidence="13">
    <location>
        <begin position="1"/>
        <end position="276"/>
    </location>
</feature>
<dbReference type="CDD" id="cd18807">
    <property type="entry name" value="SF1_C_UvrD"/>
    <property type="match status" value="1"/>
</dbReference>
<evidence type="ECO:0000256" key="1">
    <source>
        <dbReference type="ARBA" id="ARBA00009922"/>
    </source>
</evidence>
<dbReference type="EC" id="5.6.2.4" evidence="9"/>
<comment type="similarity">
    <text evidence="1">Belongs to the helicase family. UvrD subfamily.</text>
</comment>
<evidence type="ECO:0000256" key="3">
    <source>
        <dbReference type="ARBA" id="ARBA00022801"/>
    </source>
</evidence>
<dbReference type="SUPFAM" id="SSF52540">
    <property type="entry name" value="P-loop containing nucleoside triphosphate hydrolases"/>
    <property type="match status" value="1"/>
</dbReference>
<dbReference type="GO" id="GO:0005524">
    <property type="term" value="F:ATP binding"/>
    <property type="evidence" value="ECO:0007669"/>
    <property type="project" value="UniProtKB-UniRule"/>
</dbReference>
<dbReference type="InterPro" id="IPR014016">
    <property type="entry name" value="UvrD-like_ATP-bd"/>
</dbReference>
<organism evidence="15 16">
    <name type="scientific">Desulfonema limicola</name>
    <dbReference type="NCBI Taxonomy" id="45656"/>
    <lineage>
        <taxon>Bacteria</taxon>
        <taxon>Pseudomonadati</taxon>
        <taxon>Thermodesulfobacteriota</taxon>
        <taxon>Desulfobacteria</taxon>
        <taxon>Desulfobacterales</taxon>
        <taxon>Desulfococcaceae</taxon>
        <taxon>Desulfonema</taxon>
    </lineage>
</organism>
<keyword evidence="2 12" id="KW-0547">Nucleotide-binding</keyword>
<dbReference type="GO" id="GO:0016787">
    <property type="term" value="F:hydrolase activity"/>
    <property type="evidence" value="ECO:0007669"/>
    <property type="project" value="UniProtKB-UniRule"/>
</dbReference>
<keyword evidence="3 12" id="KW-0378">Hydrolase</keyword>
<keyword evidence="4 12" id="KW-0347">Helicase</keyword>
<dbReference type="InterPro" id="IPR014017">
    <property type="entry name" value="DNA_helicase_UvrD-like_C"/>
</dbReference>
<dbReference type="InterPro" id="IPR000212">
    <property type="entry name" value="DNA_helicase_UvrD/REP"/>
</dbReference>
<dbReference type="PROSITE" id="PS51217">
    <property type="entry name" value="UVRD_HELICASE_CTER"/>
    <property type="match status" value="1"/>
</dbReference>
<evidence type="ECO:0000313" key="16">
    <source>
        <dbReference type="Proteomes" id="UP000663720"/>
    </source>
</evidence>
<dbReference type="Pfam" id="PF00580">
    <property type="entry name" value="UvrD-helicase"/>
    <property type="match status" value="1"/>
</dbReference>
<protein>
    <recommendedName>
        <fullName evidence="9">DNA 3'-5' helicase</fullName>
        <ecNumber evidence="9">5.6.2.4</ecNumber>
    </recommendedName>
    <alternativeName>
        <fullName evidence="10">DNA 3'-5' helicase II</fullName>
    </alternativeName>
</protein>
<dbReference type="Gene3D" id="1.10.486.10">
    <property type="entry name" value="PCRA, domain 4"/>
    <property type="match status" value="1"/>
</dbReference>
<feature type="binding site" evidence="12">
    <location>
        <begin position="22"/>
        <end position="29"/>
    </location>
    <ligand>
        <name>ATP</name>
        <dbReference type="ChEBI" id="CHEBI:30616"/>
    </ligand>
</feature>
<evidence type="ECO:0000259" key="13">
    <source>
        <dbReference type="PROSITE" id="PS51198"/>
    </source>
</evidence>
<evidence type="ECO:0000256" key="11">
    <source>
        <dbReference type="ARBA" id="ARBA00048988"/>
    </source>
</evidence>
<evidence type="ECO:0000256" key="8">
    <source>
        <dbReference type="ARBA" id="ARBA00034617"/>
    </source>
</evidence>
<dbReference type="GO" id="GO:0003677">
    <property type="term" value="F:DNA binding"/>
    <property type="evidence" value="ECO:0007669"/>
    <property type="project" value="UniProtKB-KW"/>
</dbReference>
<comment type="catalytic activity">
    <reaction evidence="8">
        <text>Couples ATP hydrolysis with the unwinding of duplex DNA by translocating in the 3'-5' direction.</text>
        <dbReference type="EC" id="5.6.2.4"/>
    </reaction>
</comment>
<dbReference type="Gene3D" id="1.10.10.160">
    <property type="match status" value="1"/>
</dbReference>
<keyword evidence="5 12" id="KW-0067">ATP-binding</keyword>
<dbReference type="RefSeq" id="WP_207692178.1">
    <property type="nucleotide sequence ID" value="NZ_CP061799.1"/>
</dbReference>
<dbReference type="AlphaFoldDB" id="A0A975GGN8"/>
<dbReference type="KEGG" id="dli:dnl_28400"/>
<feature type="domain" description="UvrD-like helicase C-terminal" evidence="14">
    <location>
        <begin position="277"/>
        <end position="544"/>
    </location>
</feature>
<dbReference type="GO" id="GO:0000725">
    <property type="term" value="P:recombinational repair"/>
    <property type="evidence" value="ECO:0007669"/>
    <property type="project" value="TreeGrafter"/>
</dbReference>
<accession>A0A975GGN8</accession>
<evidence type="ECO:0000313" key="15">
    <source>
        <dbReference type="EMBL" id="QTA80535.1"/>
    </source>
</evidence>
<proteinExistence type="inferred from homology"/>
<dbReference type="Pfam" id="PF13361">
    <property type="entry name" value="UvrD_C"/>
    <property type="match status" value="1"/>
</dbReference>
<evidence type="ECO:0000256" key="4">
    <source>
        <dbReference type="ARBA" id="ARBA00022806"/>
    </source>
</evidence>
<dbReference type="GO" id="GO:0043138">
    <property type="term" value="F:3'-5' DNA helicase activity"/>
    <property type="evidence" value="ECO:0007669"/>
    <property type="project" value="UniProtKB-EC"/>
</dbReference>
<evidence type="ECO:0000256" key="6">
    <source>
        <dbReference type="ARBA" id="ARBA00023125"/>
    </source>
</evidence>
<name>A0A975GGN8_9BACT</name>
<dbReference type="InterPro" id="IPR027417">
    <property type="entry name" value="P-loop_NTPase"/>
</dbReference>
<evidence type="ECO:0000256" key="9">
    <source>
        <dbReference type="ARBA" id="ARBA00034808"/>
    </source>
</evidence>
<evidence type="ECO:0000256" key="12">
    <source>
        <dbReference type="PROSITE-ProRule" id="PRU00560"/>
    </source>
</evidence>
<gene>
    <name evidence="15" type="primary">uvrD</name>
    <name evidence="15" type="ORF">dnl_28400</name>
</gene>
<keyword evidence="6" id="KW-0238">DNA-binding</keyword>
<dbReference type="Proteomes" id="UP000663720">
    <property type="component" value="Chromosome"/>
</dbReference>
<evidence type="ECO:0000256" key="7">
    <source>
        <dbReference type="ARBA" id="ARBA00023235"/>
    </source>
</evidence>
<dbReference type="CDD" id="cd17932">
    <property type="entry name" value="DEXQc_UvrD"/>
    <property type="match status" value="1"/>
</dbReference>
<comment type="catalytic activity">
    <reaction evidence="11">
        <text>ATP + H2O = ADP + phosphate + H(+)</text>
        <dbReference type="Rhea" id="RHEA:13065"/>
        <dbReference type="ChEBI" id="CHEBI:15377"/>
        <dbReference type="ChEBI" id="CHEBI:15378"/>
        <dbReference type="ChEBI" id="CHEBI:30616"/>
        <dbReference type="ChEBI" id="CHEBI:43474"/>
        <dbReference type="ChEBI" id="CHEBI:456216"/>
        <dbReference type="EC" id="5.6.2.4"/>
    </reaction>
</comment>
<evidence type="ECO:0000256" key="5">
    <source>
        <dbReference type="ARBA" id="ARBA00022840"/>
    </source>
</evidence>
<reference evidence="15" key="1">
    <citation type="journal article" date="2021" name="Microb. Physiol.">
        <title>Proteogenomic Insights into the Physiology of Marine, Sulfate-Reducing, Filamentous Desulfonema limicola and Desulfonema magnum.</title>
        <authorList>
            <person name="Schnaars V."/>
            <person name="Wohlbrand L."/>
            <person name="Scheve S."/>
            <person name="Hinrichs C."/>
            <person name="Reinhardt R."/>
            <person name="Rabus R."/>
        </authorList>
    </citation>
    <scope>NUCLEOTIDE SEQUENCE</scope>
    <source>
        <strain evidence="15">5ac10</strain>
    </source>
</reference>